<dbReference type="GO" id="GO:0008961">
    <property type="term" value="F:phosphatidylglycerol-prolipoprotein diacylglyceryl transferase activity"/>
    <property type="evidence" value="ECO:0007669"/>
    <property type="project" value="UniProtKB-UniRule"/>
</dbReference>
<comment type="subcellular location">
    <subcellularLocation>
        <location evidence="7">Cell membrane</location>
        <topology evidence="7">Multi-pass membrane protein</topology>
    </subcellularLocation>
</comment>
<keyword evidence="3 7" id="KW-0808">Transferase</keyword>
<dbReference type="PANTHER" id="PTHR30589">
    <property type="entry name" value="PROLIPOPROTEIN DIACYLGLYCERYL TRANSFERASE"/>
    <property type="match status" value="1"/>
</dbReference>
<keyword evidence="9" id="KW-0328">Glycosyltransferase</keyword>
<proteinExistence type="inferred from homology"/>
<feature type="transmembrane region" description="Helical" evidence="7">
    <location>
        <begin position="67"/>
        <end position="86"/>
    </location>
</feature>
<protein>
    <recommendedName>
        <fullName evidence="7">Phosphatidylglycerol--prolipoprotein diacylglyceryl transferase</fullName>
        <ecNumber evidence="7">2.5.1.145</ecNumber>
    </recommendedName>
</protein>
<feature type="transmembrane region" description="Helical" evidence="7">
    <location>
        <begin position="106"/>
        <end position="132"/>
    </location>
</feature>
<feature type="binding site" evidence="7">
    <location>
        <position position="160"/>
    </location>
    <ligand>
        <name>a 1,2-diacyl-sn-glycero-3-phospho-(1'-sn-glycerol)</name>
        <dbReference type="ChEBI" id="CHEBI:64716"/>
    </ligand>
</feature>
<keyword evidence="2 7" id="KW-1003">Cell membrane</keyword>
<dbReference type="PROSITE" id="PS01311">
    <property type="entry name" value="LGT"/>
    <property type="match status" value="1"/>
</dbReference>
<keyword evidence="9" id="KW-0449">Lipoprotein</keyword>
<evidence type="ECO:0000256" key="5">
    <source>
        <dbReference type="ARBA" id="ARBA00022989"/>
    </source>
</evidence>
<evidence type="ECO:0000256" key="3">
    <source>
        <dbReference type="ARBA" id="ARBA00022679"/>
    </source>
</evidence>
<dbReference type="HAMAP" id="MF_01147">
    <property type="entry name" value="Lgt"/>
    <property type="match status" value="1"/>
</dbReference>
<feature type="transmembrane region" description="Helical" evidence="7">
    <location>
        <begin position="263"/>
        <end position="280"/>
    </location>
</feature>
<evidence type="ECO:0000256" key="8">
    <source>
        <dbReference type="SAM" id="MobiDB-lite"/>
    </source>
</evidence>
<dbReference type="UniPathway" id="UPA00664"/>
<evidence type="ECO:0000256" key="4">
    <source>
        <dbReference type="ARBA" id="ARBA00022692"/>
    </source>
</evidence>
<feature type="compositionally biased region" description="Basic and acidic residues" evidence="8">
    <location>
        <begin position="295"/>
        <end position="305"/>
    </location>
</feature>
<dbReference type="GO" id="GO:0005886">
    <property type="term" value="C:plasma membrane"/>
    <property type="evidence" value="ECO:0007669"/>
    <property type="project" value="UniProtKB-SubCell"/>
</dbReference>
<accession>A0A4S4FRS5</accession>
<dbReference type="NCBIfam" id="TIGR00544">
    <property type="entry name" value="lgt"/>
    <property type="match status" value="1"/>
</dbReference>
<comment type="caution">
    <text evidence="9">The sequence shown here is derived from an EMBL/GenBank/DDBJ whole genome shotgun (WGS) entry which is preliminary data.</text>
</comment>
<dbReference type="GO" id="GO:0042158">
    <property type="term" value="P:lipoprotein biosynthetic process"/>
    <property type="evidence" value="ECO:0007669"/>
    <property type="project" value="UniProtKB-UniRule"/>
</dbReference>
<evidence type="ECO:0000256" key="2">
    <source>
        <dbReference type="ARBA" id="ARBA00022475"/>
    </source>
</evidence>
<name>A0A4S4FRS5_9MICO</name>
<comment type="pathway">
    <text evidence="7">Protein modification; lipoprotein biosynthesis (diacylglyceryl transfer).</text>
</comment>
<dbReference type="RefSeq" id="WP_136425855.1">
    <property type="nucleotide sequence ID" value="NZ_SSSM01000001.1"/>
</dbReference>
<comment type="similarity">
    <text evidence="1 7">Belongs to the Lgt family.</text>
</comment>
<comment type="function">
    <text evidence="7">Catalyzes the transfer of the diacylglyceryl group from phosphatidylglycerol to the sulfhydryl group of the N-terminal cysteine of a prolipoprotein, the first step in the formation of mature lipoproteins.</text>
</comment>
<reference evidence="9 10" key="1">
    <citation type="submission" date="2019-04" db="EMBL/GenBank/DDBJ databases">
        <authorList>
            <person name="Jiang L."/>
        </authorList>
    </citation>
    <scope>NUCLEOTIDE SEQUENCE [LARGE SCALE GENOMIC DNA]</scope>
    <source>
        <strain evidence="9 10">YIM 131853</strain>
    </source>
</reference>
<dbReference type="PANTHER" id="PTHR30589:SF0">
    <property type="entry name" value="PHOSPHATIDYLGLYCEROL--PROLIPOPROTEIN DIACYLGLYCERYL TRANSFERASE"/>
    <property type="match status" value="1"/>
</dbReference>
<comment type="catalytic activity">
    <reaction evidence="7">
        <text>L-cysteinyl-[prolipoprotein] + a 1,2-diacyl-sn-glycero-3-phospho-(1'-sn-glycerol) = an S-1,2-diacyl-sn-glyceryl-L-cysteinyl-[prolipoprotein] + sn-glycerol 1-phosphate + H(+)</text>
        <dbReference type="Rhea" id="RHEA:56712"/>
        <dbReference type="Rhea" id="RHEA-COMP:14679"/>
        <dbReference type="Rhea" id="RHEA-COMP:14680"/>
        <dbReference type="ChEBI" id="CHEBI:15378"/>
        <dbReference type="ChEBI" id="CHEBI:29950"/>
        <dbReference type="ChEBI" id="CHEBI:57685"/>
        <dbReference type="ChEBI" id="CHEBI:64716"/>
        <dbReference type="ChEBI" id="CHEBI:140658"/>
        <dbReference type="EC" id="2.5.1.145"/>
    </reaction>
</comment>
<evidence type="ECO:0000256" key="6">
    <source>
        <dbReference type="ARBA" id="ARBA00023136"/>
    </source>
</evidence>
<evidence type="ECO:0000256" key="1">
    <source>
        <dbReference type="ARBA" id="ARBA00007150"/>
    </source>
</evidence>
<dbReference type="Pfam" id="PF01790">
    <property type="entry name" value="LGT"/>
    <property type="match status" value="1"/>
</dbReference>
<feature type="transmembrane region" description="Helical" evidence="7">
    <location>
        <begin position="32"/>
        <end position="55"/>
    </location>
</feature>
<dbReference type="InterPro" id="IPR001640">
    <property type="entry name" value="Lgt"/>
</dbReference>
<dbReference type="EMBL" id="SSSM01000001">
    <property type="protein sequence ID" value="THG33074.1"/>
    <property type="molecule type" value="Genomic_DNA"/>
</dbReference>
<feature type="region of interest" description="Disordered" evidence="8">
    <location>
        <begin position="290"/>
        <end position="340"/>
    </location>
</feature>
<keyword evidence="5 7" id="KW-1133">Transmembrane helix</keyword>
<dbReference type="EC" id="2.5.1.145" evidence="7"/>
<evidence type="ECO:0000256" key="7">
    <source>
        <dbReference type="HAMAP-Rule" id="MF_01147"/>
    </source>
</evidence>
<keyword evidence="4 7" id="KW-0812">Transmembrane</keyword>
<dbReference type="AlphaFoldDB" id="A0A4S4FRS5"/>
<sequence length="340" mass="36093">MSGLVGSSLVAPLSIPSPPSEWVTYVIPVGGLTFTIHAYALIILVGIIAAIVLTSRRLTARGAEPGIVIDIALWAVPLGIIGARLYHVFTHVSDYFVAGKSPLDTFIGVIAIWEGGNAIFGSLIGGAIGVLIGCRISGLRFWTFADALAPGLLIAQALGRLGNWFNVELYGIPTDLPWGLEVPSSNSAFPAGLADGTLFHPTFLYELIWNLIGAALLIVLGRRASLQWGKTLALYLIWYGIGRSAIESIRIDTSEVFLGIRTNVWAGFAAILIGVVIFVVQSRRHPGLEPSPYRPGREWAGDRKPVGSSYTASDFEDGAGPDTTDAAPREAATSGAARSK</sequence>
<evidence type="ECO:0000313" key="9">
    <source>
        <dbReference type="EMBL" id="THG33074.1"/>
    </source>
</evidence>
<feature type="transmembrane region" description="Helical" evidence="7">
    <location>
        <begin position="139"/>
        <end position="159"/>
    </location>
</feature>
<keyword evidence="10" id="KW-1185">Reference proteome</keyword>
<dbReference type="OrthoDB" id="871140at2"/>
<evidence type="ECO:0000313" key="10">
    <source>
        <dbReference type="Proteomes" id="UP000309133"/>
    </source>
</evidence>
<feature type="transmembrane region" description="Helical" evidence="7">
    <location>
        <begin position="203"/>
        <end position="220"/>
    </location>
</feature>
<organism evidence="9 10">
    <name type="scientific">Naasia lichenicola</name>
    <dbReference type="NCBI Taxonomy" id="2565933"/>
    <lineage>
        <taxon>Bacteria</taxon>
        <taxon>Bacillati</taxon>
        <taxon>Actinomycetota</taxon>
        <taxon>Actinomycetes</taxon>
        <taxon>Micrococcales</taxon>
        <taxon>Microbacteriaceae</taxon>
        <taxon>Naasia</taxon>
    </lineage>
</organism>
<gene>
    <name evidence="7" type="primary">lgt</name>
    <name evidence="9" type="ORF">E6C64_01555</name>
</gene>
<dbReference type="Proteomes" id="UP000309133">
    <property type="component" value="Unassembled WGS sequence"/>
</dbReference>
<keyword evidence="6 7" id="KW-0472">Membrane</keyword>